<keyword evidence="3" id="KW-1185">Reference proteome</keyword>
<evidence type="ECO:0000313" key="3">
    <source>
        <dbReference type="Proteomes" id="UP000747110"/>
    </source>
</evidence>
<evidence type="ECO:0000256" key="1">
    <source>
        <dbReference type="SAM" id="MobiDB-lite"/>
    </source>
</evidence>
<dbReference type="Proteomes" id="UP000747110">
    <property type="component" value="Unassembled WGS sequence"/>
</dbReference>
<feature type="region of interest" description="Disordered" evidence="1">
    <location>
        <begin position="248"/>
        <end position="276"/>
    </location>
</feature>
<dbReference type="EMBL" id="BNCP01000001">
    <property type="protein sequence ID" value="GIL69186.1"/>
    <property type="molecule type" value="Genomic_DNA"/>
</dbReference>
<protein>
    <submittedName>
        <fullName evidence="2">Uncharacterized protein</fullName>
    </submittedName>
</protein>
<accession>A0A8J4C0P9</accession>
<sequence>MGLYLHPPTNLCVSRIGGWSRGWRGWRGAGPVGSTCTSCSPALGSPPPPGPPSALLGWNLPWPVRVPCTHNAQLLTYSMRCVRMWAGTYERLLLLRHHEQRNVSRRRVYRTLRTLITQIRCAPRLPRTATLWIWITTTQPSVHLHRTYADIYTSLHWANELGKANNTTAGGHWITRCRQSSAAAFRCGTEMQFRIPLVTIGPSSARSRADCWSQPKHTSAPALTPAAPSAAYRPAHCALGRWRATGQIRAGRQPVRGPAKPETSPAAPRETRWPSRGRRQVRWWLPPERQVTCPEAHMYSGPVFDSNRKCCPS</sequence>
<gene>
    <name evidence="2" type="ORF">Vretifemale_152</name>
</gene>
<evidence type="ECO:0000313" key="2">
    <source>
        <dbReference type="EMBL" id="GIL69186.1"/>
    </source>
</evidence>
<comment type="caution">
    <text evidence="2">The sequence shown here is derived from an EMBL/GenBank/DDBJ whole genome shotgun (WGS) entry which is preliminary data.</text>
</comment>
<organism evidence="2 3">
    <name type="scientific">Volvox reticuliferus</name>
    <dbReference type="NCBI Taxonomy" id="1737510"/>
    <lineage>
        <taxon>Eukaryota</taxon>
        <taxon>Viridiplantae</taxon>
        <taxon>Chlorophyta</taxon>
        <taxon>core chlorophytes</taxon>
        <taxon>Chlorophyceae</taxon>
        <taxon>CS clade</taxon>
        <taxon>Chlamydomonadales</taxon>
        <taxon>Volvocaceae</taxon>
        <taxon>Volvox</taxon>
    </lineage>
</organism>
<name>A0A8J4C0P9_9CHLO</name>
<reference evidence="2" key="1">
    <citation type="journal article" date="2021" name="Proc. Natl. Acad. Sci. U.S.A.">
        <title>Three genomes in the algal genus Volvox reveal the fate of a haploid sex-determining region after a transition to homothallism.</title>
        <authorList>
            <person name="Yamamoto K."/>
            <person name="Hamaji T."/>
            <person name="Kawai-Toyooka H."/>
            <person name="Matsuzaki R."/>
            <person name="Takahashi F."/>
            <person name="Nishimura Y."/>
            <person name="Kawachi M."/>
            <person name="Noguchi H."/>
            <person name="Minakuchi Y."/>
            <person name="Umen J.G."/>
            <person name="Toyoda A."/>
            <person name="Nozaki H."/>
        </authorList>
    </citation>
    <scope>NUCLEOTIDE SEQUENCE</scope>
    <source>
        <strain evidence="2">NIES-3786</strain>
    </source>
</reference>
<dbReference type="AlphaFoldDB" id="A0A8J4C0P9"/>
<proteinExistence type="predicted"/>